<accession>A0ABY5J0M1</accession>
<dbReference type="RefSeq" id="WP_256552914.1">
    <property type="nucleotide sequence ID" value="NZ_CP101751.1"/>
</dbReference>
<evidence type="ECO:0008006" key="3">
    <source>
        <dbReference type="Google" id="ProtNLM"/>
    </source>
</evidence>
<sequence length="127" mass="15085">MKQTQSDKAILHIQEVYASDMTQLKSFFNVLQDQSQEMPVNETFGIPFLQIKEEEKLIGFASLILDENDKADYVLYPKNLTNDKDDQQWKEKVDNVFREKQLTFFKDKDAFQKGIMRLLNWLNHSYN</sequence>
<dbReference type="EMBL" id="CP101751">
    <property type="protein sequence ID" value="UUC47282.1"/>
    <property type="molecule type" value="Genomic_DNA"/>
</dbReference>
<name>A0ABY5J0M1_9FLAO</name>
<proteinExistence type="predicted"/>
<reference evidence="1" key="1">
    <citation type="submission" date="2022-07" db="EMBL/GenBank/DDBJ databases">
        <title>Isolation, identification, and degradation of a PFOSA degrading strain from sewage treatment plant.</title>
        <authorList>
            <person name="Zhang L."/>
            <person name="Huo Y."/>
        </authorList>
    </citation>
    <scope>NUCLEOTIDE SEQUENCE</scope>
    <source>
        <strain evidence="1">C1</strain>
    </source>
</reference>
<gene>
    <name evidence="1" type="ORF">NOX80_08795</name>
</gene>
<dbReference type="Proteomes" id="UP001059844">
    <property type="component" value="Chromosome"/>
</dbReference>
<protein>
    <recommendedName>
        <fullName evidence="3">DUF1801 domain-containing protein</fullName>
    </recommendedName>
</protein>
<organism evidence="1 2">
    <name type="scientific">Flavobacterium cerinum</name>
    <dbReference type="NCBI Taxonomy" id="2502784"/>
    <lineage>
        <taxon>Bacteria</taxon>
        <taxon>Pseudomonadati</taxon>
        <taxon>Bacteroidota</taxon>
        <taxon>Flavobacteriia</taxon>
        <taxon>Flavobacteriales</taxon>
        <taxon>Flavobacteriaceae</taxon>
        <taxon>Flavobacterium</taxon>
    </lineage>
</organism>
<evidence type="ECO:0000313" key="1">
    <source>
        <dbReference type="EMBL" id="UUC47282.1"/>
    </source>
</evidence>
<evidence type="ECO:0000313" key="2">
    <source>
        <dbReference type="Proteomes" id="UP001059844"/>
    </source>
</evidence>
<keyword evidence="2" id="KW-1185">Reference proteome</keyword>